<comment type="similarity">
    <text evidence="2">Belongs to the class-IV pyridoxal-phosphate-dependent aminotransferase family.</text>
</comment>
<comment type="subunit">
    <text evidence="3">Homodimer.</text>
</comment>
<comment type="cofactor">
    <cofactor evidence="1">
        <name>pyridoxal 5'-phosphate</name>
        <dbReference type="ChEBI" id="CHEBI:597326"/>
    </cofactor>
</comment>
<keyword evidence="8" id="KW-0663">Pyridoxal phosphate</keyword>
<comment type="catalytic activity">
    <reaction evidence="12">
        <text>D-alanine + 2-oxoglutarate = D-glutamate + pyruvate</text>
        <dbReference type="Rhea" id="RHEA:15869"/>
        <dbReference type="ChEBI" id="CHEBI:15361"/>
        <dbReference type="ChEBI" id="CHEBI:16810"/>
        <dbReference type="ChEBI" id="CHEBI:29986"/>
        <dbReference type="ChEBI" id="CHEBI:57416"/>
        <dbReference type="EC" id="2.6.1.21"/>
    </reaction>
</comment>
<evidence type="ECO:0000256" key="5">
    <source>
        <dbReference type="ARBA" id="ARBA00021779"/>
    </source>
</evidence>
<evidence type="ECO:0000256" key="11">
    <source>
        <dbReference type="ARBA" id="ARBA00033391"/>
    </source>
</evidence>
<dbReference type="InterPro" id="IPR001544">
    <property type="entry name" value="Aminotrans_IV"/>
</dbReference>
<dbReference type="EC" id="2.6.1.21" evidence="4"/>
<accession>A0ABU9DP46</accession>
<dbReference type="SUPFAM" id="SSF56752">
    <property type="entry name" value="D-aminoacid aminotransferase-like PLP-dependent enzymes"/>
    <property type="match status" value="1"/>
</dbReference>
<evidence type="ECO:0000256" key="8">
    <source>
        <dbReference type="ARBA" id="ARBA00022898"/>
    </source>
</evidence>
<dbReference type="Pfam" id="PF01063">
    <property type="entry name" value="Aminotran_4"/>
    <property type="match status" value="1"/>
</dbReference>
<evidence type="ECO:0000256" key="2">
    <source>
        <dbReference type="ARBA" id="ARBA00009320"/>
    </source>
</evidence>
<keyword evidence="6 13" id="KW-0032">Aminotransferase</keyword>
<reference evidence="13 14" key="1">
    <citation type="submission" date="2024-04" db="EMBL/GenBank/DDBJ databases">
        <title>draft genome sequnece of Paenibacillus filicis.</title>
        <authorList>
            <person name="Kim D.-U."/>
        </authorList>
    </citation>
    <scope>NUCLEOTIDE SEQUENCE [LARGE SCALE GENOMIC DNA]</scope>
    <source>
        <strain evidence="13 14">KACC14197</strain>
    </source>
</reference>
<dbReference type="Proteomes" id="UP001469365">
    <property type="component" value="Unassembled WGS sequence"/>
</dbReference>
<dbReference type="NCBIfam" id="TIGR01121">
    <property type="entry name" value="D_amino_aminoT"/>
    <property type="match status" value="1"/>
</dbReference>
<evidence type="ECO:0000256" key="3">
    <source>
        <dbReference type="ARBA" id="ARBA00011738"/>
    </source>
</evidence>
<dbReference type="GO" id="GO:0047810">
    <property type="term" value="F:D-alanine-2-oxoglutarate aminotransferase activity"/>
    <property type="evidence" value="ECO:0007669"/>
    <property type="project" value="UniProtKB-EC"/>
</dbReference>
<evidence type="ECO:0000313" key="14">
    <source>
        <dbReference type="Proteomes" id="UP001469365"/>
    </source>
</evidence>
<dbReference type="InterPro" id="IPR005784">
    <property type="entry name" value="D_amino_transT"/>
</dbReference>
<evidence type="ECO:0000256" key="12">
    <source>
        <dbReference type="ARBA" id="ARBA00047911"/>
    </source>
</evidence>
<dbReference type="Gene3D" id="3.20.10.10">
    <property type="entry name" value="D-amino Acid Aminotransferase, subunit A, domain 2"/>
    <property type="match status" value="1"/>
</dbReference>
<dbReference type="PANTHER" id="PTHR42743:SF10">
    <property type="entry name" value="D-ALANINE AMINOTRANSFERASE"/>
    <property type="match status" value="1"/>
</dbReference>
<evidence type="ECO:0000256" key="6">
    <source>
        <dbReference type="ARBA" id="ARBA00022576"/>
    </source>
</evidence>
<dbReference type="InterPro" id="IPR043131">
    <property type="entry name" value="BCAT-like_N"/>
</dbReference>
<dbReference type="CDD" id="cd01558">
    <property type="entry name" value="D-AAT_like"/>
    <property type="match status" value="1"/>
</dbReference>
<evidence type="ECO:0000313" key="13">
    <source>
        <dbReference type="EMBL" id="MEK8130499.1"/>
    </source>
</evidence>
<dbReference type="EMBL" id="JBBPCC010000015">
    <property type="protein sequence ID" value="MEK8130499.1"/>
    <property type="molecule type" value="Genomic_DNA"/>
</dbReference>
<dbReference type="InterPro" id="IPR043132">
    <property type="entry name" value="BCAT-like_C"/>
</dbReference>
<protein>
    <recommendedName>
        <fullName evidence="5">D-alanine aminotransferase</fullName>
        <ecNumber evidence="4">2.6.1.21</ecNumber>
    </recommendedName>
    <alternativeName>
        <fullName evidence="11">D-amino acid aminotransferase</fullName>
    </alternativeName>
    <alternativeName>
        <fullName evidence="9">D-amino acid transaminase</fullName>
    </alternativeName>
    <alternativeName>
        <fullName evidence="10">D-aspartate aminotransferase</fullName>
    </alternativeName>
</protein>
<evidence type="ECO:0000256" key="4">
    <source>
        <dbReference type="ARBA" id="ARBA00012874"/>
    </source>
</evidence>
<keyword evidence="7 13" id="KW-0808">Transferase</keyword>
<name>A0ABU9DP46_9BACL</name>
<gene>
    <name evidence="13" type="primary">dat</name>
    <name evidence="13" type="ORF">WMW72_21565</name>
</gene>
<dbReference type="PANTHER" id="PTHR42743">
    <property type="entry name" value="AMINO-ACID AMINOTRANSFERASE"/>
    <property type="match status" value="1"/>
</dbReference>
<organism evidence="13 14">
    <name type="scientific">Paenibacillus filicis</name>
    <dbReference type="NCBI Taxonomy" id="669464"/>
    <lineage>
        <taxon>Bacteria</taxon>
        <taxon>Bacillati</taxon>
        <taxon>Bacillota</taxon>
        <taxon>Bacilli</taxon>
        <taxon>Bacillales</taxon>
        <taxon>Paenibacillaceae</taxon>
        <taxon>Paenibacillus</taxon>
    </lineage>
</organism>
<dbReference type="RefSeq" id="WP_341417639.1">
    <property type="nucleotide sequence ID" value="NZ_JBBPCC010000015.1"/>
</dbReference>
<dbReference type="Gene3D" id="3.30.470.10">
    <property type="match status" value="1"/>
</dbReference>
<proteinExistence type="inferred from homology"/>
<comment type="caution">
    <text evidence="13">The sequence shown here is derived from an EMBL/GenBank/DDBJ whole genome shotgun (WGS) entry which is preliminary data.</text>
</comment>
<keyword evidence="14" id="KW-1185">Reference proteome</keyword>
<dbReference type="InterPro" id="IPR050571">
    <property type="entry name" value="Class-IV_PLP-Dep_Aminotrnsfr"/>
</dbReference>
<evidence type="ECO:0000256" key="9">
    <source>
        <dbReference type="ARBA" id="ARBA00030138"/>
    </source>
</evidence>
<evidence type="ECO:0000256" key="7">
    <source>
        <dbReference type="ARBA" id="ARBA00022679"/>
    </source>
</evidence>
<evidence type="ECO:0000256" key="10">
    <source>
        <dbReference type="ARBA" id="ARBA00033316"/>
    </source>
</evidence>
<dbReference type="InterPro" id="IPR036038">
    <property type="entry name" value="Aminotransferase-like"/>
</dbReference>
<sequence length="282" mass="31540">MTQASYIWYQNELLPRQAVQISPDDRGYYFGDGLYEVFRVYHGVVFEAAGHFDRLERTAKALRIPLPFSRSVMEEKLQELIRLNDVQTGNIYLQITRGIAARSHPFPAYAEPVLMAYAYPYERPLEAMRHGISAVTGEDIRWLRCDLKTLNLLPNVMAKQEALDRGADEVILHRSGTVTECSASNVMIVKNGILRTHPANHLILHGITRYVVLGLARELGIPVIEEPFTLEALGQADEAFVTGTTVEITPIIRIDDRPVGNGAPGPIVQQLQTAFDTAISSR</sequence>
<evidence type="ECO:0000256" key="1">
    <source>
        <dbReference type="ARBA" id="ARBA00001933"/>
    </source>
</evidence>